<evidence type="ECO:0000313" key="5">
    <source>
        <dbReference type="Proteomes" id="UP000077349"/>
    </source>
</evidence>
<evidence type="ECO:0000259" key="3">
    <source>
        <dbReference type="Pfam" id="PF12200"/>
    </source>
</evidence>
<organism evidence="4 5">
    <name type="scientific">Acetobacter malorum</name>
    <dbReference type="NCBI Taxonomy" id="178901"/>
    <lineage>
        <taxon>Bacteria</taxon>
        <taxon>Pseudomonadati</taxon>
        <taxon>Pseudomonadota</taxon>
        <taxon>Alphaproteobacteria</taxon>
        <taxon>Acetobacterales</taxon>
        <taxon>Acetobacteraceae</taxon>
        <taxon>Acetobacter</taxon>
    </lineage>
</organism>
<dbReference type="InterPro" id="IPR022016">
    <property type="entry name" value="DUF3597"/>
</dbReference>
<evidence type="ECO:0000313" key="4">
    <source>
        <dbReference type="EMBL" id="OAG76399.1"/>
    </source>
</evidence>
<sequence>MSIFGTILSTIFHHANAATPSAAPADAPADAPATQAAAPSASPEAAAAAAPAAPVDIDAVLTGLAAQNGQNLNWKESIVDLLKLLGLDSSLDARKKLAAELGYTGDTNDSASMNVWLIKEVRAKLAANGGKVPAGL</sequence>
<name>A0A177G7Z1_9PROT</name>
<dbReference type="AlphaFoldDB" id="A0A177G7Z1"/>
<feature type="chain" id="PRO_5008061703" description="DUF3597 domain-containing protein" evidence="2">
    <location>
        <begin position="18"/>
        <end position="136"/>
    </location>
</feature>
<keyword evidence="2" id="KW-0732">Signal</keyword>
<feature type="signal peptide" evidence="2">
    <location>
        <begin position="1"/>
        <end position="17"/>
    </location>
</feature>
<accession>A0A177G7Z1</accession>
<dbReference type="SUPFAM" id="SSF158634">
    <property type="entry name" value="RPA2825-like"/>
    <property type="match status" value="1"/>
</dbReference>
<proteinExistence type="predicted"/>
<dbReference type="EMBL" id="LVHD01000018">
    <property type="protein sequence ID" value="OAG76399.1"/>
    <property type="molecule type" value="Genomic_DNA"/>
</dbReference>
<dbReference type="eggNOG" id="ENOG5032RKY">
    <property type="taxonomic scope" value="Bacteria"/>
</dbReference>
<dbReference type="Proteomes" id="UP000077349">
    <property type="component" value="Unassembled WGS sequence"/>
</dbReference>
<reference evidence="4 5" key="1">
    <citation type="submission" date="2016-03" db="EMBL/GenBank/DDBJ databases">
        <title>Draft genome sequence of Acetobacter malorum CECT 7742, a strain isolated from strawberry vinegar.</title>
        <authorList>
            <person name="Sainz F."/>
            <person name="Mas A."/>
            <person name="Torija M.J."/>
        </authorList>
    </citation>
    <scope>NUCLEOTIDE SEQUENCE [LARGE SCALE GENOMIC DNA]</scope>
    <source>
        <strain evidence="4 5">CECT 7742</strain>
    </source>
</reference>
<dbReference type="Pfam" id="PF12200">
    <property type="entry name" value="DUF3597"/>
    <property type="match status" value="1"/>
</dbReference>
<evidence type="ECO:0000256" key="1">
    <source>
        <dbReference type="SAM" id="MobiDB-lite"/>
    </source>
</evidence>
<feature type="region of interest" description="Disordered" evidence="1">
    <location>
        <begin position="20"/>
        <end position="45"/>
    </location>
</feature>
<protein>
    <recommendedName>
        <fullName evidence="3">DUF3597 domain-containing protein</fullName>
    </recommendedName>
</protein>
<dbReference type="STRING" id="178901.AmDm5_2267"/>
<evidence type="ECO:0000256" key="2">
    <source>
        <dbReference type="SAM" id="SignalP"/>
    </source>
</evidence>
<feature type="domain" description="DUF3597" evidence="3">
    <location>
        <begin position="3"/>
        <end position="133"/>
    </location>
</feature>
<gene>
    <name evidence="4" type="ORF">Amal_02172</name>
</gene>
<dbReference type="PATRIC" id="fig|178901.16.peg.2320"/>
<comment type="caution">
    <text evidence="4">The sequence shown here is derived from an EMBL/GenBank/DDBJ whole genome shotgun (WGS) entry which is preliminary data.</text>
</comment>